<dbReference type="RefSeq" id="XP_040789441.1">
    <property type="nucleotide sequence ID" value="XM_040938457.1"/>
</dbReference>
<protein>
    <submittedName>
        <fullName evidence="1">Uncharacterized protein</fullName>
    </submittedName>
</protein>
<organism evidence="1 2">
    <name type="scientific">Cucurbitaria berberidis CBS 394.84</name>
    <dbReference type="NCBI Taxonomy" id="1168544"/>
    <lineage>
        <taxon>Eukaryota</taxon>
        <taxon>Fungi</taxon>
        <taxon>Dikarya</taxon>
        <taxon>Ascomycota</taxon>
        <taxon>Pezizomycotina</taxon>
        <taxon>Dothideomycetes</taxon>
        <taxon>Pleosporomycetidae</taxon>
        <taxon>Pleosporales</taxon>
        <taxon>Pleosporineae</taxon>
        <taxon>Cucurbitariaceae</taxon>
        <taxon>Cucurbitaria</taxon>
    </lineage>
</organism>
<dbReference type="GeneID" id="63855713"/>
<evidence type="ECO:0000313" key="1">
    <source>
        <dbReference type="EMBL" id="KAF1846878.1"/>
    </source>
</evidence>
<comment type="caution">
    <text evidence="1">The sequence shown here is derived from an EMBL/GenBank/DDBJ whole genome shotgun (WGS) entry which is preliminary data.</text>
</comment>
<sequence length="214" mass="24948">MQLLPKHSFNWLKQLTIGAPFMGFALYLDEDELSDLGDGFDPPGTILGYKYNAEDFIQHRLVYGLVDVIATAPNLRTLNIVVPPDWNYHQCCTFYFDGDNDDDNNHVHIDNIGIWDAMAALLRLKPFLLVTVIDVYRPNNLDRHLLRHERFINQLKRRLGIWDIREAECRLDRDTIPDGMSTRNRGEWAMPTQSSREHPDEYLRYLAELFSGKL</sequence>
<dbReference type="AlphaFoldDB" id="A0A9P4L9Z1"/>
<name>A0A9P4L9Z1_9PLEO</name>
<keyword evidence="2" id="KW-1185">Reference proteome</keyword>
<dbReference type="Proteomes" id="UP000800039">
    <property type="component" value="Unassembled WGS sequence"/>
</dbReference>
<accession>A0A9P4L9Z1</accession>
<proteinExistence type="predicted"/>
<evidence type="ECO:0000313" key="2">
    <source>
        <dbReference type="Proteomes" id="UP000800039"/>
    </source>
</evidence>
<gene>
    <name evidence="1" type="ORF">K460DRAFT_49520</name>
</gene>
<reference evidence="1" key="1">
    <citation type="submission" date="2020-01" db="EMBL/GenBank/DDBJ databases">
        <authorList>
            <consortium name="DOE Joint Genome Institute"/>
            <person name="Haridas S."/>
            <person name="Albert R."/>
            <person name="Binder M."/>
            <person name="Bloem J."/>
            <person name="Labutti K."/>
            <person name="Salamov A."/>
            <person name="Andreopoulos B."/>
            <person name="Baker S.E."/>
            <person name="Barry K."/>
            <person name="Bills G."/>
            <person name="Bluhm B.H."/>
            <person name="Cannon C."/>
            <person name="Castanera R."/>
            <person name="Culley D.E."/>
            <person name="Daum C."/>
            <person name="Ezra D."/>
            <person name="Gonzalez J.B."/>
            <person name="Henrissat B."/>
            <person name="Kuo A."/>
            <person name="Liang C."/>
            <person name="Lipzen A."/>
            <person name="Lutzoni F."/>
            <person name="Magnuson J."/>
            <person name="Mondo S."/>
            <person name="Nolan M."/>
            <person name="Ohm R."/>
            <person name="Pangilinan J."/>
            <person name="Park H.-J."/>
            <person name="Ramirez L."/>
            <person name="Alfaro M."/>
            <person name="Sun H."/>
            <person name="Tritt A."/>
            <person name="Yoshinaga Y."/>
            <person name="Zwiers L.-H."/>
            <person name="Turgeon B.G."/>
            <person name="Goodwin S.B."/>
            <person name="Spatafora J.W."/>
            <person name="Crous P.W."/>
            <person name="Grigoriev I.V."/>
        </authorList>
    </citation>
    <scope>NUCLEOTIDE SEQUENCE</scope>
    <source>
        <strain evidence="1">CBS 394.84</strain>
    </source>
</reference>
<dbReference type="EMBL" id="ML976615">
    <property type="protein sequence ID" value="KAF1846878.1"/>
    <property type="molecule type" value="Genomic_DNA"/>
</dbReference>